<dbReference type="InterPro" id="IPR029058">
    <property type="entry name" value="AB_hydrolase_fold"/>
</dbReference>
<dbReference type="Gene3D" id="3.40.50.1820">
    <property type="entry name" value="alpha/beta hydrolase"/>
    <property type="match status" value="1"/>
</dbReference>
<evidence type="ECO:0000313" key="2">
    <source>
        <dbReference type="EMBL" id="GAN34187.1"/>
    </source>
</evidence>
<dbReference type="InterPro" id="IPR050261">
    <property type="entry name" value="FrsA_esterase"/>
</dbReference>
<protein>
    <submittedName>
        <fullName evidence="2">Dienelactone hydrolase</fullName>
    </submittedName>
</protein>
<keyword evidence="3" id="KW-1185">Reference proteome</keyword>
<accession>A0ABQ0JZL4</accession>
<dbReference type="SUPFAM" id="SSF53474">
    <property type="entry name" value="alpha/beta-Hydrolases"/>
    <property type="match status" value="1"/>
</dbReference>
<reference evidence="3" key="1">
    <citation type="journal article" date="2015" name="Genome Announc.">
        <title>Draft Genome Sequence of an Anaerobic Ammonium-Oxidizing Bacterium, "Candidatus Brocadia sinica".</title>
        <authorList>
            <person name="Oshiki M."/>
            <person name="Shinyako-Hata K."/>
            <person name="Satoh H."/>
            <person name="Okabe S."/>
        </authorList>
    </citation>
    <scope>NUCLEOTIDE SEQUENCE [LARGE SCALE GENOMIC DNA]</scope>
    <source>
        <strain evidence="3">JPN1</strain>
    </source>
</reference>
<evidence type="ECO:0000313" key="3">
    <source>
        <dbReference type="Proteomes" id="UP000032309"/>
    </source>
</evidence>
<dbReference type="RefSeq" id="WP_052564240.1">
    <property type="nucleotide sequence ID" value="NZ_BAFN01000001.1"/>
</dbReference>
<dbReference type="PANTHER" id="PTHR22946">
    <property type="entry name" value="DIENELACTONE HYDROLASE DOMAIN-CONTAINING PROTEIN-RELATED"/>
    <property type="match status" value="1"/>
</dbReference>
<dbReference type="PANTHER" id="PTHR22946:SF0">
    <property type="entry name" value="DIENELACTONE HYDROLASE DOMAIN-CONTAINING PROTEIN"/>
    <property type="match status" value="1"/>
</dbReference>
<dbReference type="InterPro" id="IPR002925">
    <property type="entry name" value="Dienelactn_hydro"/>
</dbReference>
<gene>
    <name evidence="2" type="ORF">BROSI_A2723</name>
</gene>
<proteinExistence type="predicted"/>
<dbReference type="EMBL" id="BAFN01000001">
    <property type="protein sequence ID" value="GAN34187.1"/>
    <property type="molecule type" value="Genomic_DNA"/>
</dbReference>
<keyword evidence="2" id="KW-0378">Hydrolase</keyword>
<evidence type="ECO:0000259" key="1">
    <source>
        <dbReference type="Pfam" id="PF01738"/>
    </source>
</evidence>
<feature type="domain" description="Dienelactone hydrolase" evidence="1">
    <location>
        <begin position="43"/>
        <end position="264"/>
    </location>
</feature>
<dbReference type="Proteomes" id="UP000032309">
    <property type="component" value="Unassembled WGS sequence"/>
</dbReference>
<dbReference type="Pfam" id="PF01738">
    <property type="entry name" value="DLH"/>
    <property type="match status" value="1"/>
</dbReference>
<comment type="caution">
    <text evidence="2">The sequence shown here is derived from an EMBL/GenBank/DDBJ whole genome shotgun (WGS) entry which is preliminary data.</text>
</comment>
<sequence length="268" mass="29720">MERIFASLFVIALIVVVVGRVSAGGSVQGKDVDYSSEGIVMKGYLSYNMKIKGKQPGVLVVHEWWGHNEYARKRARMLAELGYTALAVDMYGDGRQAMHPDEAGKFSSELMKNFDIARARFMAALDFLKQLPNVDPNRIAAIGYCFGGAIVLNMARQGVGLKGIASFHGNLTAIRPAQPGGVKAKILVFHGADDKFITQEQIEAFKQEMKTAGADFQFISYPGVIHSFTNPDADTYAKKFNLPVAYNAEADRKSWEELQKFFTMIFKE</sequence>
<dbReference type="GO" id="GO:0016787">
    <property type="term" value="F:hydrolase activity"/>
    <property type="evidence" value="ECO:0007669"/>
    <property type="project" value="UniProtKB-KW"/>
</dbReference>
<name>A0ABQ0JZL4_9BACT</name>
<organism evidence="2 3">
    <name type="scientific">Candidatus Brocadia sinica JPN1</name>
    <dbReference type="NCBI Taxonomy" id="1197129"/>
    <lineage>
        <taxon>Bacteria</taxon>
        <taxon>Pseudomonadati</taxon>
        <taxon>Planctomycetota</taxon>
        <taxon>Candidatus Brocadiia</taxon>
        <taxon>Candidatus Brocadiales</taxon>
        <taxon>Candidatus Brocadiaceae</taxon>
        <taxon>Candidatus Brocadia</taxon>
    </lineage>
</organism>